<reference evidence="3" key="1">
    <citation type="journal article" date="2020" name="Stud. Mycol.">
        <title>101 Dothideomycetes genomes: a test case for predicting lifestyles and emergence of pathogens.</title>
        <authorList>
            <person name="Haridas S."/>
            <person name="Albert R."/>
            <person name="Binder M."/>
            <person name="Bloem J."/>
            <person name="Labutti K."/>
            <person name="Salamov A."/>
            <person name="Andreopoulos B."/>
            <person name="Baker S."/>
            <person name="Barry K."/>
            <person name="Bills G."/>
            <person name="Bluhm B."/>
            <person name="Cannon C."/>
            <person name="Castanera R."/>
            <person name="Culley D."/>
            <person name="Daum C."/>
            <person name="Ezra D."/>
            <person name="Gonzalez J."/>
            <person name="Henrissat B."/>
            <person name="Kuo A."/>
            <person name="Liang C."/>
            <person name="Lipzen A."/>
            <person name="Lutzoni F."/>
            <person name="Magnuson J."/>
            <person name="Mondo S."/>
            <person name="Nolan M."/>
            <person name="Ohm R."/>
            <person name="Pangilinan J."/>
            <person name="Park H.-J."/>
            <person name="Ramirez L."/>
            <person name="Alfaro M."/>
            <person name="Sun H."/>
            <person name="Tritt A."/>
            <person name="Yoshinaga Y."/>
            <person name="Zwiers L.-H."/>
            <person name="Turgeon B."/>
            <person name="Goodwin S."/>
            <person name="Spatafora J."/>
            <person name="Crous P."/>
            <person name="Grigoriev I."/>
        </authorList>
    </citation>
    <scope>NUCLEOTIDE SEQUENCE</scope>
    <source>
        <strain evidence="3">CBS 121167</strain>
    </source>
</reference>
<dbReference type="Proteomes" id="UP000799438">
    <property type="component" value="Unassembled WGS sequence"/>
</dbReference>
<sequence length="344" mass="37819">MDQQINTEASTTPSTTNNSNLYTIQPIAGKGQGVISRTNIPKGTRILAEAATFKLPRFATNTSLIETSIAQSLRRLTKDEQRAFFALHNAYTRAHKPIIGITKTNALPLGPNAQESGLFLTAARLNHACAPNAQNTWNATLDKLTVHVVKDVAEGDEITISYLDGAGPRSARQQKLHEAFGFACACATCSLSLPERQDSDERQDEIAELDELVADDARPGATLFRGLEHVHTILLLLQAEGIADARVPRAYEDAFQIAVAHGDVGRARVFAERAYAGRVVCEGEDSAEVVRLRGLVERPSRHPLFGTAVRWRLPLQYVPLGMGEAKLEMWLWMLKDTRRVRSEG</sequence>
<dbReference type="InterPro" id="IPR046341">
    <property type="entry name" value="SET_dom_sf"/>
</dbReference>
<evidence type="ECO:0000313" key="3">
    <source>
        <dbReference type="EMBL" id="KAF2137363.1"/>
    </source>
</evidence>
<dbReference type="SMART" id="SM00317">
    <property type="entry name" value="SET"/>
    <property type="match status" value="1"/>
</dbReference>
<dbReference type="SUPFAM" id="SSF82199">
    <property type="entry name" value="SET domain"/>
    <property type="match status" value="1"/>
</dbReference>
<dbReference type="Pfam" id="PF00856">
    <property type="entry name" value="SET"/>
    <property type="match status" value="1"/>
</dbReference>
<dbReference type="InterPro" id="IPR053185">
    <property type="entry name" value="SET_domain_protein"/>
</dbReference>
<dbReference type="GeneID" id="54292507"/>
<organism evidence="3 4">
    <name type="scientific">Aplosporella prunicola CBS 121167</name>
    <dbReference type="NCBI Taxonomy" id="1176127"/>
    <lineage>
        <taxon>Eukaryota</taxon>
        <taxon>Fungi</taxon>
        <taxon>Dikarya</taxon>
        <taxon>Ascomycota</taxon>
        <taxon>Pezizomycotina</taxon>
        <taxon>Dothideomycetes</taxon>
        <taxon>Dothideomycetes incertae sedis</taxon>
        <taxon>Botryosphaeriales</taxon>
        <taxon>Aplosporellaceae</taxon>
        <taxon>Aplosporella</taxon>
    </lineage>
</organism>
<feature type="domain" description="SET" evidence="2">
    <location>
        <begin position="17"/>
        <end position="163"/>
    </location>
</feature>
<dbReference type="PROSITE" id="PS50280">
    <property type="entry name" value="SET"/>
    <property type="match status" value="1"/>
</dbReference>
<dbReference type="EMBL" id="ML995503">
    <property type="protein sequence ID" value="KAF2137363.1"/>
    <property type="molecule type" value="Genomic_DNA"/>
</dbReference>
<dbReference type="Gene3D" id="2.170.270.10">
    <property type="entry name" value="SET domain"/>
    <property type="match status" value="1"/>
</dbReference>
<feature type="region of interest" description="Disordered" evidence="1">
    <location>
        <begin position="1"/>
        <end position="20"/>
    </location>
</feature>
<keyword evidence="4" id="KW-1185">Reference proteome</keyword>
<protein>
    <recommendedName>
        <fullName evidence="2">SET domain-containing protein</fullName>
    </recommendedName>
</protein>
<accession>A0A6A6B1W8</accession>
<name>A0A6A6B1W8_9PEZI</name>
<dbReference type="PANTHER" id="PTHR47332">
    <property type="entry name" value="SET DOMAIN-CONTAINING PROTEIN 5"/>
    <property type="match status" value="1"/>
</dbReference>
<evidence type="ECO:0000313" key="4">
    <source>
        <dbReference type="Proteomes" id="UP000799438"/>
    </source>
</evidence>
<proteinExistence type="predicted"/>
<dbReference type="OrthoDB" id="265717at2759"/>
<evidence type="ECO:0000259" key="2">
    <source>
        <dbReference type="PROSITE" id="PS50280"/>
    </source>
</evidence>
<dbReference type="PANTHER" id="PTHR47332:SF4">
    <property type="entry name" value="SET DOMAIN-CONTAINING PROTEIN 5"/>
    <property type="match status" value="1"/>
</dbReference>
<dbReference type="InterPro" id="IPR001214">
    <property type="entry name" value="SET_dom"/>
</dbReference>
<dbReference type="RefSeq" id="XP_033393081.1">
    <property type="nucleotide sequence ID" value="XM_033535015.1"/>
</dbReference>
<dbReference type="AlphaFoldDB" id="A0A6A6B1W8"/>
<gene>
    <name evidence="3" type="ORF">K452DRAFT_110241</name>
</gene>
<dbReference type="CDD" id="cd20071">
    <property type="entry name" value="SET_SMYD"/>
    <property type="match status" value="1"/>
</dbReference>
<evidence type="ECO:0000256" key="1">
    <source>
        <dbReference type="SAM" id="MobiDB-lite"/>
    </source>
</evidence>